<keyword evidence="2" id="KW-0808">Transferase</keyword>
<keyword evidence="8" id="KW-0695">RNA-directed DNA polymerase</keyword>
<keyword evidence="7" id="KW-0378">Hydrolase</keyword>
<evidence type="ECO:0000256" key="6">
    <source>
        <dbReference type="ARBA" id="ARBA00022759"/>
    </source>
</evidence>
<feature type="region of interest" description="Disordered" evidence="9">
    <location>
        <begin position="15"/>
        <end position="67"/>
    </location>
</feature>
<dbReference type="OrthoDB" id="166462at2759"/>
<dbReference type="SUPFAM" id="SSF56672">
    <property type="entry name" value="DNA/RNA polymerases"/>
    <property type="match status" value="1"/>
</dbReference>
<evidence type="ECO:0000256" key="2">
    <source>
        <dbReference type="ARBA" id="ARBA00022679"/>
    </source>
</evidence>
<evidence type="ECO:0000313" key="11">
    <source>
        <dbReference type="EMBL" id="ETV92996.1"/>
    </source>
</evidence>
<feature type="domain" description="Reverse transcriptase RNase H-like" evidence="10">
    <location>
        <begin position="563"/>
        <end position="638"/>
    </location>
</feature>
<evidence type="ECO:0000256" key="8">
    <source>
        <dbReference type="ARBA" id="ARBA00022918"/>
    </source>
</evidence>
<protein>
    <recommendedName>
        <fullName evidence="10">Reverse transcriptase RNase H-like domain-containing protein</fullName>
    </recommendedName>
</protein>
<dbReference type="GO" id="GO:0004519">
    <property type="term" value="F:endonuclease activity"/>
    <property type="evidence" value="ECO:0007669"/>
    <property type="project" value="UniProtKB-KW"/>
</dbReference>
<evidence type="ECO:0000259" key="10">
    <source>
        <dbReference type="Pfam" id="PF17917"/>
    </source>
</evidence>
<dbReference type="PANTHER" id="PTHR33064">
    <property type="entry name" value="POL PROTEIN"/>
    <property type="match status" value="1"/>
</dbReference>
<keyword evidence="5" id="KW-0064">Aspartyl protease</keyword>
<evidence type="ECO:0000256" key="9">
    <source>
        <dbReference type="SAM" id="MobiDB-lite"/>
    </source>
</evidence>
<dbReference type="GeneID" id="20089884"/>
<dbReference type="STRING" id="157072.A0A024THD5"/>
<accession>A0A024THD5</accession>
<keyword evidence="1" id="KW-0645">Protease</keyword>
<dbReference type="InterPro" id="IPR043128">
    <property type="entry name" value="Rev_trsase/Diguanyl_cyclase"/>
</dbReference>
<dbReference type="GO" id="GO:0003964">
    <property type="term" value="F:RNA-directed DNA polymerase activity"/>
    <property type="evidence" value="ECO:0007669"/>
    <property type="project" value="UniProtKB-KW"/>
</dbReference>
<keyword evidence="4" id="KW-0540">Nuclease</keyword>
<dbReference type="GO" id="GO:0004190">
    <property type="term" value="F:aspartic-type endopeptidase activity"/>
    <property type="evidence" value="ECO:0007669"/>
    <property type="project" value="UniProtKB-KW"/>
</dbReference>
<dbReference type="InterPro" id="IPR043502">
    <property type="entry name" value="DNA/RNA_pol_sf"/>
</dbReference>
<keyword evidence="6" id="KW-0255">Endonuclease</keyword>
<keyword evidence="3" id="KW-0548">Nucleotidyltransferase</keyword>
<gene>
    <name evidence="11" type="ORF">H310_12834</name>
</gene>
<evidence type="ECO:0000256" key="7">
    <source>
        <dbReference type="ARBA" id="ARBA00022801"/>
    </source>
</evidence>
<evidence type="ECO:0000256" key="5">
    <source>
        <dbReference type="ARBA" id="ARBA00022750"/>
    </source>
</evidence>
<dbReference type="eggNOG" id="KOG0017">
    <property type="taxonomic scope" value="Eukaryota"/>
</dbReference>
<evidence type="ECO:0000256" key="4">
    <source>
        <dbReference type="ARBA" id="ARBA00022722"/>
    </source>
</evidence>
<evidence type="ECO:0000256" key="3">
    <source>
        <dbReference type="ARBA" id="ARBA00022695"/>
    </source>
</evidence>
<dbReference type="AlphaFoldDB" id="A0A024THD5"/>
<dbReference type="RefSeq" id="XP_008878261.1">
    <property type="nucleotide sequence ID" value="XM_008880039.1"/>
</dbReference>
<name>A0A024THD5_9STRA</name>
<sequence length="686" mass="75681">MINNITPSAVATVSAAASSEDLAVDDSLVPDTTAHTPDAKVNDQVSQSPPTDPDQAAPGYGDSGAPEITAANSIQTNAQARRDSAASLAHLFGRVDLGSGPRFSVMTKPLTPDIYVQGPFSDPVKRASFALSVSEGLQNDQQSGDTADNLPTPPAASQYAGPTRLQGMPHTPSRPRYDAPVAWLNSPRGIRDLALAALVVVVTILPGGQPAVRRLLHERVLEAEANGLAGDHLSRLRAMLHRYVDVFRIEFGRDPPFKVPPLEARVRPSESPAKCSARRYPRTHQRFMEDHMADLEAAGLVYLNTGSRWATPPRIVPKKDGSYRMTVDLRSVNSRTEHLQWPMPQLEVALGFLTGSRFYLALDWFCGYWQLPLAPGSQELFTVMTHRGMMTPTRVTMGGSDSVGYCQSCVELIFKDVLYHSLLDILDRVLQACASSGLKLHPNKCSFFLTRAKWCGKIISADGISHCPDRVKGLVELSTPTTAAQLQKFLCCANWVRSSVPHFSGLVAPLTQLLAVASKSVSSRQQRKLDKDALISMVSLSHPDNESLVYLFADASLEFWGPLFYGAASRWPIPEKGVFAIVESCKRLEYFLLRPRGFVICTDHRNLVYNFDPLATDGAMQRHQADRLQRWAMVMTSYNYSILHIPALLAYLHWSQCLHCRLLILFGPRSVRLLTFSVITCHRQPA</sequence>
<dbReference type="Pfam" id="PF17917">
    <property type="entry name" value="RT_RNaseH"/>
    <property type="match status" value="1"/>
</dbReference>
<dbReference type="Gene3D" id="3.30.70.270">
    <property type="match status" value="2"/>
</dbReference>
<reference evidence="11" key="1">
    <citation type="submission" date="2013-12" db="EMBL/GenBank/DDBJ databases">
        <title>The Genome Sequence of Aphanomyces invadans NJM9701.</title>
        <authorList>
            <consortium name="The Broad Institute Genomics Platform"/>
            <person name="Russ C."/>
            <person name="Tyler B."/>
            <person name="van West P."/>
            <person name="Dieguez-Uribeondo J."/>
            <person name="Young S.K."/>
            <person name="Zeng Q."/>
            <person name="Gargeya S."/>
            <person name="Fitzgerald M."/>
            <person name="Abouelleil A."/>
            <person name="Alvarado L."/>
            <person name="Chapman S.B."/>
            <person name="Gainer-Dewar J."/>
            <person name="Goldberg J."/>
            <person name="Griggs A."/>
            <person name="Gujja S."/>
            <person name="Hansen M."/>
            <person name="Howarth C."/>
            <person name="Imamovic A."/>
            <person name="Ireland A."/>
            <person name="Larimer J."/>
            <person name="McCowan C."/>
            <person name="Murphy C."/>
            <person name="Pearson M."/>
            <person name="Poon T.W."/>
            <person name="Priest M."/>
            <person name="Roberts A."/>
            <person name="Saif S."/>
            <person name="Shea T."/>
            <person name="Sykes S."/>
            <person name="Wortman J."/>
            <person name="Nusbaum C."/>
            <person name="Birren B."/>
        </authorList>
    </citation>
    <scope>NUCLEOTIDE SEQUENCE [LARGE SCALE GENOMIC DNA]</scope>
    <source>
        <strain evidence="11">NJM9701</strain>
    </source>
</reference>
<feature type="region of interest" description="Disordered" evidence="9">
    <location>
        <begin position="135"/>
        <end position="174"/>
    </location>
</feature>
<dbReference type="EMBL" id="KI913995">
    <property type="protein sequence ID" value="ETV92996.1"/>
    <property type="molecule type" value="Genomic_DNA"/>
</dbReference>
<evidence type="ECO:0000256" key="1">
    <source>
        <dbReference type="ARBA" id="ARBA00022670"/>
    </source>
</evidence>
<dbReference type="CDD" id="cd01647">
    <property type="entry name" value="RT_LTR"/>
    <property type="match status" value="1"/>
</dbReference>
<organism evidence="11">
    <name type="scientific">Aphanomyces invadans</name>
    <dbReference type="NCBI Taxonomy" id="157072"/>
    <lineage>
        <taxon>Eukaryota</taxon>
        <taxon>Sar</taxon>
        <taxon>Stramenopiles</taxon>
        <taxon>Oomycota</taxon>
        <taxon>Saprolegniomycetes</taxon>
        <taxon>Saprolegniales</taxon>
        <taxon>Verrucalvaceae</taxon>
        <taxon>Aphanomyces</taxon>
    </lineage>
</organism>
<dbReference type="InterPro" id="IPR041373">
    <property type="entry name" value="RT_RNaseH"/>
</dbReference>
<dbReference type="GO" id="GO:0006508">
    <property type="term" value="P:proteolysis"/>
    <property type="evidence" value="ECO:0007669"/>
    <property type="project" value="UniProtKB-KW"/>
</dbReference>
<proteinExistence type="predicted"/>
<dbReference type="InterPro" id="IPR051320">
    <property type="entry name" value="Viral_Replic_Matur_Polypro"/>
</dbReference>
<dbReference type="PANTHER" id="PTHR33064:SF37">
    <property type="entry name" value="RIBONUCLEASE H"/>
    <property type="match status" value="1"/>
</dbReference>
<dbReference type="Gene3D" id="3.10.10.10">
    <property type="entry name" value="HIV Type 1 Reverse Transcriptase, subunit A, domain 1"/>
    <property type="match status" value="1"/>
</dbReference>
<feature type="compositionally biased region" description="Polar residues" evidence="9">
    <location>
        <begin position="135"/>
        <end position="146"/>
    </location>
</feature>
<dbReference type="VEuPathDB" id="FungiDB:H310_12834"/>